<keyword evidence="1" id="KW-0812">Transmembrane</keyword>
<sequence length="204" mass="23106">MKIFAIIVAVGLCVLQVLGDRELHGKGIEIQGKGIDIQGKGVIGPPPFQHGDNFSEKVWLKPKENKICEGLCKTIHISWSFNLFVFPMLCIFRPASPEQISSLFSDPYSWKAQLVGTIFQAYYTNSFASVMMFLGLYVLLFILPMLSINLSAFMSLVVLSVLFSKLRDFHLRSLHLLEQHCKQGKMDRKILNSAKIPFRVDVLR</sequence>
<dbReference type="AlphaFoldDB" id="A0A8J2J810"/>
<feature type="chain" id="PRO_5035292504" evidence="2">
    <location>
        <begin position="20"/>
        <end position="204"/>
    </location>
</feature>
<evidence type="ECO:0000256" key="1">
    <source>
        <dbReference type="SAM" id="Phobius"/>
    </source>
</evidence>
<accession>A0A8J2J810</accession>
<dbReference type="Proteomes" id="UP000708208">
    <property type="component" value="Unassembled WGS sequence"/>
</dbReference>
<proteinExistence type="predicted"/>
<dbReference type="EMBL" id="CAJVCH010011153">
    <property type="protein sequence ID" value="CAG7669555.1"/>
    <property type="molecule type" value="Genomic_DNA"/>
</dbReference>
<organism evidence="3 4">
    <name type="scientific">Allacma fusca</name>
    <dbReference type="NCBI Taxonomy" id="39272"/>
    <lineage>
        <taxon>Eukaryota</taxon>
        <taxon>Metazoa</taxon>
        <taxon>Ecdysozoa</taxon>
        <taxon>Arthropoda</taxon>
        <taxon>Hexapoda</taxon>
        <taxon>Collembola</taxon>
        <taxon>Symphypleona</taxon>
        <taxon>Sminthuridae</taxon>
        <taxon>Allacma</taxon>
    </lineage>
</organism>
<comment type="caution">
    <text evidence="3">The sequence shown here is derived from an EMBL/GenBank/DDBJ whole genome shotgun (WGS) entry which is preliminary data.</text>
</comment>
<name>A0A8J2J810_9HEXA</name>
<evidence type="ECO:0000256" key="2">
    <source>
        <dbReference type="SAM" id="SignalP"/>
    </source>
</evidence>
<evidence type="ECO:0000313" key="4">
    <source>
        <dbReference type="Proteomes" id="UP000708208"/>
    </source>
</evidence>
<evidence type="ECO:0000313" key="3">
    <source>
        <dbReference type="EMBL" id="CAG7669555.1"/>
    </source>
</evidence>
<feature type="transmembrane region" description="Helical" evidence="1">
    <location>
        <begin position="130"/>
        <end position="163"/>
    </location>
</feature>
<keyword evidence="1" id="KW-0472">Membrane</keyword>
<feature type="signal peptide" evidence="2">
    <location>
        <begin position="1"/>
        <end position="19"/>
    </location>
</feature>
<keyword evidence="1" id="KW-1133">Transmembrane helix</keyword>
<gene>
    <name evidence="3" type="ORF">AFUS01_LOCUS1998</name>
</gene>
<keyword evidence="2" id="KW-0732">Signal</keyword>
<reference evidence="3" key="1">
    <citation type="submission" date="2021-06" db="EMBL/GenBank/DDBJ databases">
        <authorList>
            <person name="Hodson N. C."/>
            <person name="Mongue J. A."/>
            <person name="Jaron S. K."/>
        </authorList>
    </citation>
    <scope>NUCLEOTIDE SEQUENCE</scope>
</reference>
<protein>
    <submittedName>
        <fullName evidence="3">Uncharacterized protein</fullName>
    </submittedName>
</protein>
<keyword evidence="4" id="KW-1185">Reference proteome</keyword>